<evidence type="ECO:0000256" key="2">
    <source>
        <dbReference type="ARBA" id="ARBA00022692"/>
    </source>
</evidence>
<keyword evidence="4 5" id="KW-0472">Membrane</keyword>
<dbReference type="SUPFAM" id="SSF103481">
    <property type="entry name" value="Multidrug resistance efflux transporter EmrE"/>
    <property type="match status" value="1"/>
</dbReference>
<keyword evidence="3 5" id="KW-1133">Transmembrane helix</keyword>
<feature type="transmembrane region" description="Helical" evidence="5">
    <location>
        <begin position="84"/>
        <end position="105"/>
    </location>
</feature>
<dbReference type="Pfam" id="PF03151">
    <property type="entry name" value="TPT"/>
    <property type="match status" value="1"/>
</dbReference>
<proteinExistence type="predicted"/>
<evidence type="ECO:0000256" key="4">
    <source>
        <dbReference type="ARBA" id="ARBA00023136"/>
    </source>
</evidence>
<dbReference type="InterPro" id="IPR004853">
    <property type="entry name" value="Sugar_P_trans_dom"/>
</dbReference>
<dbReference type="AlphaFoldDB" id="A0AAW0VPE5"/>
<feature type="domain" description="Sugar phosphate transporter" evidence="6">
    <location>
        <begin position="23"/>
        <end position="125"/>
    </location>
</feature>
<dbReference type="EMBL" id="JARKIK010004291">
    <property type="protein sequence ID" value="KAK8718766.1"/>
    <property type="molecule type" value="Genomic_DNA"/>
</dbReference>
<sequence>MQKSELGLSNPIDMVYHIQPWMTVSLLPLAIIMEGTEIAASEYGFRFTDTNDTLYMWGRVMFGAVLAFFMEVSEYLVVCYTSSLTFSIAGVAKEIMTLSLAVYVYNEHLSTINLMGLVLCIIGITFHVVLKAMHPPKPLQQPISLSPAEGYQKVPLLSDMDGEEQEIYSR</sequence>
<protein>
    <recommendedName>
        <fullName evidence="6">Sugar phosphate transporter domain-containing protein</fullName>
    </recommendedName>
</protein>
<evidence type="ECO:0000313" key="8">
    <source>
        <dbReference type="Proteomes" id="UP001445076"/>
    </source>
</evidence>
<keyword evidence="8" id="KW-1185">Reference proteome</keyword>
<evidence type="ECO:0000256" key="3">
    <source>
        <dbReference type="ARBA" id="ARBA00022989"/>
    </source>
</evidence>
<dbReference type="Proteomes" id="UP001445076">
    <property type="component" value="Unassembled WGS sequence"/>
</dbReference>
<feature type="transmembrane region" description="Helical" evidence="5">
    <location>
        <begin position="54"/>
        <end position="72"/>
    </location>
</feature>
<dbReference type="GO" id="GO:0016020">
    <property type="term" value="C:membrane"/>
    <property type="evidence" value="ECO:0007669"/>
    <property type="project" value="UniProtKB-SubCell"/>
</dbReference>
<dbReference type="PANTHER" id="PTHR11132">
    <property type="entry name" value="SOLUTE CARRIER FAMILY 35"/>
    <property type="match status" value="1"/>
</dbReference>
<name>A0AAW0VPE5_CHEQU</name>
<dbReference type="InterPro" id="IPR050186">
    <property type="entry name" value="TPT_transporter"/>
</dbReference>
<gene>
    <name evidence="7" type="ORF">OTU49_014486</name>
</gene>
<keyword evidence="2 5" id="KW-0812">Transmembrane</keyword>
<evidence type="ECO:0000256" key="1">
    <source>
        <dbReference type="ARBA" id="ARBA00004141"/>
    </source>
</evidence>
<reference evidence="7 8" key="1">
    <citation type="journal article" date="2024" name="BMC Genomics">
        <title>Genome assembly of redclaw crayfish (Cherax quadricarinatus) provides insights into its immune adaptation and hypoxia tolerance.</title>
        <authorList>
            <person name="Liu Z."/>
            <person name="Zheng J."/>
            <person name="Li H."/>
            <person name="Fang K."/>
            <person name="Wang S."/>
            <person name="He J."/>
            <person name="Zhou D."/>
            <person name="Weng S."/>
            <person name="Chi M."/>
            <person name="Gu Z."/>
            <person name="He J."/>
            <person name="Li F."/>
            <person name="Wang M."/>
        </authorList>
    </citation>
    <scope>NUCLEOTIDE SEQUENCE [LARGE SCALE GENOMIC DNA]</scope>
    <source>
        <strain evidence="7">ZL_2023a</strain>
    </source>
</reference>
<evidence type="ECO:0000313" key="7">
    <source>
        <dbReference type="EMBL" id="KAK8718766.1"/>
    </source>
</evidence>
<feature type="transmembrane region" description="Helical" evidence="5">
    <location>
        <begin position="111"/>
        <end position="130"/>
    </location>
</feature>
<comment type="caution">
    <text evidence="7">The sequence shown here is derived from an EMBL/GenBank/DDBJ whole genome shotgun (WGS) entry which is preliminary data.</text>
</comment>
<comment type="subcellular location">
    <subcellularLocation>
        <location evidence="1">Membrane</location>
        <topology evidence="1">Multi-pass membrane protein</topology>
    </subcellularLocation>
</comment>
<accession>A0AAW0VPE5</accession>
<evidence type="ECO:0000256" key="5">
    <source>
        <dbReference type="SAM" id="Phobius"/>
    </source>
</evidence>
<organism evidence="7 8">
    <name type="scientific">Cherax quadricarinatus</name>
    <name type="common">Australian red claw crayfish</name>
    <dbReference type="NCBI Taxonomy" id="27406"/>
    <lineage>
        <taxon>Eukaryota</taxon>
        <taxon>Metazoa</taxon>
        <taxon>Ecdysozoa</taxon>
        <taxon>Arthropoda</taxon>
        <taxon>Crustacea</taxon>
        <taxon>Multicrustacea</taxon>
        <taxon>Malacostraca</taxon>
        <taxon>Eumalacostraca</taxon>
        <taxon>Eucarida</taxon>
        <taxon>Decapoda</taxon>
        <taxon>Pleocyemata</taxon>
        <taxon>Astacidea</taxon>
        <taxon>Parastacoidea</taxon>
        <taxon>Parastacidae</taxon>
        <taxon>Cherax</taxon>
    </lineage>
</organism>
<dbReference type="InterPro" id="IPR037185">
    <property type="entry name" value="EmrE-like"/>
</dbReference>
<evidence type="ECO:0000259" key="6">
    <source>
        <dbReference type="Pfam" id="PF03151"/>
    </source>
</evidence>